<comment type="caution">
    <text evidence="2">The sequence shown here is derived from an EMBL/GenBank/DDBJ whole genome shotgun (WGS) entry which is preliminary data.</text>
</comment>
<reference evidence="2" key="1">
    <citation type="submission" date="2021-06" db="EMBL/GenBank/DDBJ databases">
        <authorList>
            <person name="Kallberg Y."/>
            <person name="Tangrot J."/>
            <person name="Rosling A."/>
        </authorList>
    </citation>
    <scope>NUCLEOTIDE SEQUENCE</scope>
    <source>
        <strain evidence="2">CL551</strain>
    </source>
</reference>
<evidence type="ECO:0000256" key="1">
    <source>
        <dbReference type="SAM" id="MobiDB-lite"/>
    </source>
</evidence>
<feature type="compositionally biased region" description="Polar residues" evidence="1">
    <location>
        <begin position="46"/>
        <end position="61"/>
    </location>
</feature>
<feature type="compositionally biased region" description="Low complexity" evidence="1">
    <location>
        <begin position="125"/>
        <end position="153"/>
    </location>
</feature>
<name>A0A9N9CUS1_9GLOM</name>
<organism evidence="2 3">
    <name type="scientific">Acaulospora morrowiae</name>
    <dbReference type="NCBI Taxonomy" id="94023"/>
    <lineage>
        <taxon>Eukaryota</taxon>
        <taxon>Fungi</taxon>
        <taxon>Fungi incertae sedis</taxon>
        <taxon>Mucoromycota</taxon>
        <taxon>Glomeromycotina</taxon>
        <taxon>Glomeromycetes</taxon>
        <taxon>Diversisporales</taxon>
        <taxon>Acaulosporaceae</taxon>
        <taxon>Acaulospora</taxon>
    </lineage>
</organism>
<sequence>MSRYHNIGNDASQQPHSSLPPIITSNSTTSVSPSLSSTTLPVSQPRYGQQNTYQPQRSSPTFPEMATLPTLPPISTFSCENLLPPILSSSQQGNSPFAYRGQSSSERVEQNTRYPNGGSNLHSLSGQSTPSPYSGSSASFTSQSQSQPYYQQTIPPPQRSPPTSYYPQTNYSSSYPP</sequence>
<dbReference type="Proteomes" id="UP000789342">
    <property type="component" value="Unassembled WGS sequence"/>
</dbReference>
<evidence type="ECO:0000313" key="2">
    <source>
        <dbReference type="EMBL" id="CAG8615114.1"/>
    </source>
</evidence>
<feature type="compositionally biased region" description="Polar residues" evidence="1">
    <location>
        <begin position="87"/>
        <end position="124"/>
    </location>
</feature>
<feature type="non-terminal residue" evidence="2">
    <location>
        <position position="177"/>
    </location>
</feature>
<gene>
    <name evidence="2" type="ORF">AMORRO_LOCUS8400</name>
</gene>
<evidence type="ECO:0000313" key="3">
    <source>
        <dbReference type="Proteomes" id="UP000789342"/>
    </source>
</evidence>
<proteinExistence type="predicted"/>
<dbReference type="EMBL" id="CAJVPV010007140">
    <property type="protein sequence ID" value="CAG8615114.1"/>
    <property type="molecule type" value="Genomic_DNA"/>
</dbReference>
<feature type="region of interest" description="Disordered" evidence="1">
    <location>
        <begin position="1"/>
        <end position="177"/>
    </location>
</feature>
<feature type="compositionally biased region" description="Low complexity" evidence="1">
    <location>
        <begin position="17"/>
        <end position="43"/>
    </location>
</feature>
<accession>A0A9N9CUS1</accession>
<keyword evidence="3" id="KW-1185">Reference proteome</keyword>
<feature type="compositionally biased region" description="Polar residues" evidence="1">
    <location>
        <begin position="161"/>
        <end position="177"/>
    </location>
</feature>
<dbReference type="AlphaFoldDB" id="A0A9N9CUS1"/>
<protein>
    <submittedName>
        <fullName evidence="2">5468_t:CDS:1</fullName>
    </submittedName>
</protein>